<dbReference type="EMBL" id="JAHESD010000128">
    <property type="protein sequence ID" value="MBT1706505.1"/>
    <property type="molecule type" value="Genomic_DNA"/>
</dbReference>
<dbReference type="InterPro" id="IPR052523">
    <property type="entry name" value="Trichothecene_AcTrans"/>
</dbReference>
<comment type="caution">
    <text evidence="2">The sequence shown here is derived from an EMBL/GenBank/DDBJ whole genome shotgun (WGS) entry which is preliminary data.</text>
</comment>
<dbReference type="Gene3D" id="3.40.630.30">
    <property type="match status" value="1"/>
</dbReference>
<reference evidence="2 3" key="1">
    <citation type="submission" date="2021-05" db="EMBL/GenBank/DDBJ databases">
        <title>A Polyphasic approach of four new species of the genus Ohtaekwangia: Ohtaekwangia histidinii sp. nov., Ohtaekwangia cretensis sp. nov., Ohtaekwangia indiensis sp. nov., Ohtaekwangia reichenbachii sp. nov. from diverse environment.</title>
        <authorList>
            <person name="Octaviana S."/>
        </authorList>
    </citation>
    <scope>NUCLEOTIDE SEQUENCE [LARGE SCALE GENOMIC DNA]</scope>
    <source>
        <strain evidence="2 3">PWU20</strain>
    </source>
</reference>
<dbReference type="PANTHER" id="PTHR42791:SF1">
    <property type="entry name" value="N-ACETYLTRANSFERASE DOMAIN-CONTAINING PROTEIN"/>
    <property type="match status" value="1"/>
</dbReference>
<dbReference type="RefSeq" id="WP_254157896.1">
    <property type="nucleotide sequence ID" value="NZ_JAHESD010000128.1"/>
</dbReference>
<name>A0ABS5W063_9BACT</name>
<proteinExistence type="predicted"/>
<keyword evidence="3" id="KW-1185">Reference proteome</keyword>
<organism evidence="2 3">
    <name type="scientific">Chryseosolibacter indicus</name>
    <dbReference type="NCBI Taxonomy" id="2782351"/>
    <lineage>
        <taxon>Bacteria</taxon>
        <taxon>Pseudomonadati</taxon>
        <taxon>Bacteroidota</taxon>
        <taxon>Cytophagia</taxon>
        <taxon>Cytophagales</taxon>
        <taxon>Chryseotaleaceae</taxon>
        <taxon>Chryseosolibacter</taxon>
    </lineage>
</organism>
<gene>
    <name evidence="2" type="ORF">KK060_24745</name>
</gene>
<sequence>MRVAEQADKQQAVMILTQAFDQNKSVNFVVKQDDHRVDRIRQLMEYSFDYCKEFGEVYMSDDGRAFALVLFPEKKKASLKSMMWDAKLASNVIGLTRVMQVLNRETLIKKNHPRKPITYLWFIGVDPRLQGKGVGSKLLKTVIEMSERKERPIYLETSVDKNLPWYKSFGFEIYKTIDLTYELFLLRRVVSHPELTVQQTMSS</sequence>
<keyword evidence="2" id="KW-0808">Transferase</keyword>
<dbReference type="InterPro" id="IPR000182">
    <property type="entry name" value="GNAT_dom"/>
</dbReference>
<dbReference type="InterPro" id="IPR016181">
    <property type="entry name" value="Acyl_CoA_acyltransferase"/>
</dbReference>
<dbReference type="GO" id="GO:0016746">
    <property type="term" value="F:acyltransferase activity"/>
    <property type="evidence" value="ECO:0007669"/>
    <property type="project" value="UniProtKB-KW"/>
</dbReference>
<feature type="domain" description="N-acetyltransferase" evidence="1">
    <location>
        <begin position="38"/>
        <end position="188"/>
    </location>
</feature>
<dbReference type="EC" id="2.3.1.-" evidence="2"/>
<accession>A0ABS5W063</accession>
<protein>
    <submittedName>
        <fullName evidence="2">GNAT family N-acetyltransferase</fullName>
        <ecNumber evidence="2">2.3.1.-</ecNumber>
    </submittedName>
</protein>
<dbReference type="Pfam" id="PF00583">
    <property type="entry name" value="Acetyltransf_1"/>
    <property type="match status" value="1"/>
</dbReference>
<evidence type="ECO:0000259" key="1">
    <source>
        <dbReference type="PROSITE" id="PS51186"/>
    </source>
</evidence>
<keyword evidence="2" id="KW-0012">Acyltransferase</keyword>
<dbReference type="CDD" id="cd04301">
    <property type="entry name" value="NAT_SF"/>
    <property type="match status" value="1"/>
</dbReference>
<dbReference type="Proteomes" id="UP000772618">
    <property type="component" value="Unassembled WGS sequence"/>
</dbReference>
<dbReference type="PROSITE" id="PS51186">
    <property type="entry name" value="GNAT"/>
    <property type="match status" value="1"/>
</dbReference>
<dbReference type="PANTHER" id="PTHR42791">
    <property type="entry name" value="GNAT FAMILY ACETYLTRANSFERASE"/>
    <property type="match status" value="1"/>
</dbReference>
<evidence type="ECO:0000313" key="3">
    <source>
        <dbReference type="Proteomes" id="UP000772618"/>
    </source>
</evidence>
<evidence type="ECO:0000313" key="2">
    <source>
        <dbReference type="EMBL" id="MBT1706505.1"/>
    </source>
</evidence>
<dbReference type="SUPFAM" id="SSF55729">
    <property type="entry name" value="Acyl-CoA N-acyltransferases (Nat)"/>
    <property type="match status" value="1"/>
</dbReference>